<reference evidence="4" key="1">
    <citation type="journal article" date="2020" name="mSystems">
        <title>Genome- and Community-Level Interaction Insights into Carbon Utilization and Element Cycling Functions of Hydrothermarchaeota in Hydrothermal Sediment.</title>
        <authorList>
            <person name="Zhou Z."/>
            <person name="Liu Y."/>
            <person name="Xu W."/>
            <person name="Pan J."/>
            <person name="Luo Z.H."/>
            <person name="Li M."/>
        </authorList>
    </citation>
    <scope>NUCLEOTIDE SEQUENCE [LARGE SCALE GENOMIC DNA]</scope>
    <source>
        <strain evidence="4">SpSt-780</strain>
    </source>
</reference>
<feature type="modified residue" description="4-aspartylphosphate" evidence="1">
    <location>
        <position position="65"/>
    </location>
</feature>
<accession>A0A7C4YFX3</accession>
<dbReference type="EMBL" id="DTHG01000055">
    <property type="protein sequence ID" value="HGW91766.1"/>
    <property type="molecule type" value="Genomic_DNA"/>
</dbReference>
<dbReference type="InterPro" id="IPR052020">
    <property type="entry name" value="Cyclic_di-GMP/3'3'-cGAMP_PDE"/>
</dbReference>
<sequence>MEEILSGEKRKILIIDDEETLADFIEKILLDLKEHFGDIEIQKANNGRDGIMKTQEFLPDVVLLDIKLPDISGVEVLSEIKRIDPDIQVIMMTGFASLETAVASIREGAYDYINKPFESADQLKTIVKNAIERRILIVEKKILLSELQEVNDALTEANRMLEEKKALVDKQLEEKIQELQKLNAFSRTLSTEFNTSKIINIIYNETKNITGSNACLLMLMDRKRNNLIVTKSDENFDVKSGEIIGIGDKPYGLVDNDGAWSFKNTICAPVKFGEEKLGVICVQLDEPSSVKELIETIASYSAVALHNSLLFESLKTSYIESLTSLLKLEEAVNPSLKEHSLRVSELSVKISNELKLTEEYITDIRYAAILHDLGGIVDKEKGYFISEQIINPIKFLKNAANIIKNMNEKYSVSKDEIPIGSRIIAVANRFDELILEGKNEKEAFNEIEKLSEKDFDPEVVECLKKILKKKGIEI</sequence>
<protein>
    <submittedName>
        <fullName evidence="4">Response regulator</fullName>
    </submittedName>
</protein>
<dbReference type="Gene3D" id="3.40.50.2300">
    <property type="match status" value="1"/>
</dbReference>
<dbReference type="SUPFAM" id="SSF52172">
    <property type="entry name" value="CheY-like"/>
    <property type="match status" value="1"/>
</dbReference>
<dbReference type="SUPFAM" id="SSF55781">
    <property type="entry name" value="GAF domain-like"/>
    <property type="match status" value="1"/>
</dbReference>
<evidence type="ECO:0000256" key="1">
    <source>
        <dbReference type="PROSITE-ProRule" id="PRU00169"/>
    </source>
</evidence>
<organism evidence="4">
    <name type="scientific">candidate division WOR-3 bacterium</name>
    <dbReference type="NCBI Taxonomy" id="2052148"/>
    <lineage>
        <taxon>Bacteria</taxon>
        <taxon>Bacteria division WOR-3</taxon>
    </lineage>
</organism>
<evidence type="ECO:0000259" key="3">
    <source>
        <dbReference type="PROSITE" id="PS50110"/>
    </source>
</evidence>
<dbReference type="CDD" id="cd00077">
    <property type="entry name" value="HDc"/>
    <property type="match status" value="1"/>
</dbReference>
<dbReference type="GO" id="GO:0000160">
    <property type="term" value="P:phosphorelay signal transduction system"/>
    <property type="evidence" value="ECO:0007669"/>
    <property type="project" value="InterPro"/>
</dbReference>
<dbReference type="PANTHER" id="PTHR45228">
    <property type="entry name" value="CYCLIC DI-GMP PHOSPHODIESTERASE TM_0186-RELATED"/>
    <property type="match status" value="1"/>
</dbReference>
<keyword evidence="1" id="KW-0597">Phosphoprotein</keyword>
<dbReference type="Gene3D" id="1.10.3210.10">
    <property type="entry name" value="Hypothetical protein af1432"/>
    <property type="match status" value="1"/>
</dbReference>
<name>A0A7C4YFX3_UNCW3</name>
<dbReference type="InterPro" id="IPR029016">
    <property type="entry name" value="GAF-like_dom_sf"/>
</dbReference>
<evidence type="ECO:0000313" key="4">
    <source>
        <dbReference type="EMBL" id="HGW91766.1"/>
    </source>
</evidence>
<keyword evidence="2" id="KW-0175">Coiled coil</keyword>
<dbReference type="InterPro" id="IPR011006">
    <property type="entry name" value="CheY-like_superfamily"/>
</dbReference>
<dbReference type="SMART" id="SM00471">
    <property type="entry name" value="HDc"/>
    <property type="match status" value="1"/>
</dbReference>
<dbReference type="SUPFAM" id="SSF109604">
    <property type="entry name" value="HD-domain/PDEase-like"/>
    <property type="match status" value="1"/>
</dbReference>
<dbReference type="InterPro" id="IPR001789">
    <property type="entry name" value="Sig_transdc_resp-reg_receiver"/>
</dbReference>
<comment type="caution">
    <text evidence="4">The sequence shown here is derived from an EMBL/GenBank/DDBJ whole genome shotgun (WGS) entry which is preliminary data.</text>
</comment>
<dbReference type="Pfam" id="PF13487">
    <property type="entry name" value="HD_5"/>
    <property type="match status" value="1"/>
</dbReference>
<feature type="coiled-coil region" evidence="2">
    <location>
        <begin position="140"/>
        <end position="178"/>
    </location>
</feature>
<feature type="domain" description="Response regulatory" evidence="3">
    <location>
        <begin position="11"/>
        <end position="130"/>
    </location>
</feature>
<dbReference type="Gene3D" id="3.30.450.40">
    <property type="match status" value="2"/>
</dbReference>
<dbReference type="PROSITE" id="PS50110">
    <property type="entry name" value="RESPONSE_REGULATORY"/>
    <property type="match status" value="1"/>
</dbReference>
<dbReference type="InterPro" id="IPR003607">
    <property type="entry name" value="HD/PDEase_dom"/>
</dbReference>
<dbReference type="SMART" id="SM00448">
    <property type="entry name" value="REC"/>
    <property type="match status" value="1"/>
</dbReference>
<dbReference type="Pfam" id="PF00072">
    <property type="entry name" value="Response_reg"/>
    <property type="match status" value="1"/>
</dbReference>
<dbReference type="AlphaFoldDB" id="A0A7C4YFX3"/>
<proteinExistence type="predicted"/>
<evidence type="ECO:0000256" key="2">
    <source>
        <dbReference type="SAM" id="Coils"/>
    </source>
</evidence>
<gene>
    <name evidence="4" type="ORF">ENV67_04405</name>
</gene>